<name>A0A2N6N9S4_BEABA</name>
<evidence type="ECO:0000313" key="1">
    <source>
        <dbReference type="EMBL" id="PMB64016.1"/>
    </source>
</evidence>
<dbReference type="SUPFAM" id="SSF56601">
    <property type="entry name" value="beta-lactamase/transpeptidase-like"/>
    <property type="match status" value="1"/>
</dbReference>
<reference evidence="1 2" key="1">
    <citation type="journal article" date="2016" name="Appl. Microbiol. Biotechnol.">
        <title>Characterization of T-DNA insertion mutants with decreased virulence in the entomopathogenic fungus Beauveria bassiana JEF-007.</title>
        <authorList>
            <person name="Kim S."/>
            <person name="Lee S.J."/>
            <person name="Nai Y.S."/>
            <person name="Yu J.S."/>
            <person name="Lee M.R."/>
            <person name="Yang Y.T."/>
            <person name="Kim J.S."/>
        </authorList>
    </citation>
    <scope>NUCLEOTIDE SEQUENCE [LARGE SCALE GENOMIC DNA]</scope>
    <source>
        <strain evidence="1 2">JEF-007</strain>
    </source>
</reference>
<dbReference type="Proteomes" id="UP000235728">
    <property type="component" value="Unassembled WGS sequence"/>
</dbReference>
<comment type="caution">
    <text evidence="1">The sequence shown here is derived from an EMBL/GenBank/DDBJ whole genome shotgun (WGS) entry which is preliminary data.</text>
</comment>
<sequence>MDILFFRMFLPLSMPFGTASYAKAQAAALVSYLINSGNYSLAFPEHVLDAVTHWHGQALRENLWAPLGMKATYFDVCDALAAQQKLLAAGHVWTEAAGNHILVDHMAVTNFDAAGPVTSIFKVYVK</sequence>
<gene>
    <name evidence="1" type="ORF">BM221_010181</name>
</gene>
<protein>
    <recommendedName>
        <fullName evidence="3">Beta-lactamase-related domain-containing protein</fullName>
    </recommendedName>
</protein>
<dbReference type="InterPro" id="IPR012338">
    <property type="entry name" value="Beta-lactam/transpept-like"/>
</dbReference>
<dbReference type="AlphaFoldDB" id="A0A2N6N9S4"/>
<proteinExistence type="predicted"/>
<evidence type="ECO:0008006" key="3">
    <source>
        <dbReference type="Google" id="ProtNLM"/>
    </source>
</evidence>
<organism evidence="1 2">
    <name type="scientific">Beauveria bassiana</name>
    <name type="common">White muscardine disease fungus</name>
    <name type="synonym">Tritirachium shiotae</name>
    <dbReference type="NCBI Taxonomy" id="176275"/>
    <lineage>
        <taxon>Eukaryota</taxon>
        <taxon>Fungi</taxon>
        <taxon>Dikarya</taxon>
        <taxon>Ascomycota</taxon>
        <taxon>Pezizomycotina</taxon>
        <taxon>Sordariomycetes</taxon>
        <taxon>Hypocreomycetidae</taxon>
        <taxon>Hypocreales</taxon>
        <taxon>Cordycipitaceae</taxon>
        <taxon>Beauveria</taxon>
    </lineage>
</organism>
<accession>A0A2N6N9S4</accession>
<evidence type="ECO:0000313" key="2">
    <source>
        <dbReference type="Proteomes" id="UP000235728"/>
    </source>
</evidence>
<dbReference type="EMBL" id="MRVG01000015">
    <property type="protein sequence ID" value="PMB64016.1"/>
    <property type="molecule type" value="Genomic_DNA"/>
</dbReference>